<accession>A0A5M3WK38</accession>
<dbReference type="AlphaFoldDB" id="A0A5M3WK38"/>
<dbReference type="EMBL" id="BLAE01000006">
    <property type="protein sequence ID" value="GES07413.1"/>
    <property type="molecule type" value="Genomic_DNA"/>
</dbReference>
<organism evidence="2 3">
    <name type="scientific">Acrocarpospora macrocephala</name>
    <dbReference type="NCBI Taxonomy" id="150177"/>
    <lineage>
        <taxon>Bacteria</taxon>
        <taxon>Bacillati</taxon>
        <taxon>Actinomycetota</taxon>
        <taxon>Actinomycetes</taxon>
        <taxon>Streptosporangiales</taxon>
        <taxon>Streptosporangiaceae</taxon>
        <taxon>Acrocarpospora</taxon>
    </lineage>
</organism>
<dbReference type="OrthoDB" id="5121536at2"/>
<feature type="region of interest" description="Disordered" evidence="1">
    <location>
        <begin position="46"/>
        <end position="70"/>
    </location>
</feature>
<name>A0A5M3WK38_9ACTN</name>
<comment type="caution">
    <text evidence="2">The sequence shown here is derived from an EMBL/GenBank/DDBJ whole genome shotgun (WGS) entry which is preliminary data.</text>
</comment>
<keyword evidence="3" id="KW-1185">Reference proteome</keyword>
<dbReference type="Proteomes" id="UP000331127">
    <property type="component" value="Unassembled WGS sequence"/>
</dbReference>
<dbReference type="RefSeq" id="WP_155353123.1">
    <property type="nucleotide sequence ID" value="NZ_BAAAHL010000012.1"/>
</dbReference>
<proteinExistence type="predicted"/>
<protein>
    <submittedName>
        <fullName evidence="2">Uncharacterized protein</fullName>
    </submittedName>
</protein>
<gene>
    <name evidence="2" type="ORF">Amac_010080</name>
</gene>
<sequence length="114" mass="12165">MAEAKPRPETGWFLTEGGSIIEMDLPLPEGIAQRVLKGAITRVANADGDPYEEPVSPDGTGDLDRVAMYAPPPPSASKAAWVGYAVRHHGLNPDAADGMTKNDLIDLVKKSGRR</sequence>
<evidence type="ECO:0000313" key="3">
    <source>
        <dbReference type="Proteomes" id="UP000331127"/>
    </source>
</evidence>
<evidence type="ECO:0000313" key="2">
    <source>
        <dbReference type="EMBL" id="GES07413.1"/>
    </source>
</evidence>
<reference evidence="2 3" key="1">
    <citation type="submission" date="2019-10" db="EMBL/GenBank/DDBJ databases">
        <title>Whole genome shotgun sequence of Acrocarpospora macrocephala NBRC 16266.</title>
        <authorList>
            <person name="Ichikawa N."/>
            <person name="Kimura A."/>
            <person name="Kitahashi Y."/>
            <person name="Komaki H."/>
            <person name="Oguchi A."/>
        </authorList>
    </citation>
    <scope>NUCLEOTIDE SEQUENCE [LARGE SCALE GENOMIC DNA]</scope>
    <source>
        <strain evidence="2 3">NBRC 16266</strain>
    </source>
</reference>
<evidence type="ECO:0000256" key="1">
    <source>
        <dbReference type="SAM" id="MobiDB-lite"/>
    </source>
</evidence>